<dbReference type="EMBL" id="JAPDNT010000024">
    <property type="protein sequence ID" value="MCW3476776.1"/>
    <property type="molecule type" value="Genomic_DNA"/>
</dbReference>
<keyword evidence="2" id="KW-0808">Transferase</keyword>
<evidence type="ECO:0000259" key="6">
    <source>
        <dbReference type="Pfam" id="PF08100"/>
    </source>
</evidence>
<dbReference type="GO" id="GO:0046983">
    <property type="term" value="F:protein dimerization activity"/>
    <property type="evidence" value="ECO:0007669"/>
    <property type="project" value="InterPro"/>
</dbReference>
<evidence type="ECO:0000313" key="7">
    <source>
        <dbReference type="EMBL" id="MCW3476776.1"/>
    </source>
</evidence>
<sequence>MTSEPLAPDAVSPAGIMQLGMAFWGSKTLLSAVELGVFTALATGPKTLPELQEGLGLHPRAARDFLDALVALRILDRQDGRYANTPEADRYLDRAKPSYVGGLLEMANRRLYGFWGNLTEALRTGQPQNESKDGSNPFTALYASPEQLQTFLGAMTGVSLPIAQAIAAAFPWGDVRSFVDVGCAQGGCTATIAAAHPHLSGTGFDLPAVQPVFEAYIAGRNLAGRVRFQPGNFFADPLPTADVIVMGHVLHDWDLPTKQALIGKAYAALPSGGTLLVYDAIIDDARRENAFGLLMSLNMLIETPGGFDYTGADCMGWMRAAGFSATRAQGLHGSHAMIIGTK</sequence>
<dbReference type="Pfam" id="PF08100">
    <property type="entry name" value="Dimerisation"/>
    <property type="match status" value="1"/>
</dbReference>
<dbReference type="InterPro" id="IPR001077">
    <property type="entry name" value="COMT_C"/>
</dbReference>
<evidence type="ECO:0000256" key="3">
    <source>
        <dbReference type="ARBA" id="ARBA00022691"/>
    </source>
</evidence>
<accession>A0AA42CH28</accession>
<dbReference type="InterPro" id="IPR029063">
    <property type="entry name" value="SAM-dependent_MTases_sf"/>
</dbReference>
<feature type="domain" description="O-methyltransferase dimerisation" evidence="6">
    <location>
        <begin position="18"/>
        <end position="93"/>
    </location>
</feature>
<dbReference type="PANTHER" id="PTHR43712">
    <property type="entry name" value="PUTATIVE (AFU_ORTHOLOGUE AFUA_4G14580)-RELATED"/>
    <property type="match status" value="1"/>
</dbReference>
<dbReference type="AlphaFoldDB" id="A0AA42CH28"/>
<dbReference type="RefSeq" id="WP_264715609.1">
    <property type="nucleotide sequence ID" value="NZ_JAPDNT010000024.1"/>
</dbReference>
<dbReference type="GO" id="GO:0032259">
    <property type="term" value="P:methylation"/>
    <property type="evidence" value="ECO:0007669"/>
    <property type="project" value="UniProtKB-KW"/>
</dbReference>
<evidence type="ECO:0000313" key="8">
    <source>
        <dbReference type="Proteomes" id="UP001165679"/>
    </source>
</evidence>
<organism evidence="7 8">
    <name type="scientific">Limobrevibacterium gyesilva</name>
    <dbReference type="NCBI Taxonomy" id="2991712"/>
    <lineage>
        <taxon>Bacteria</taxon>
        <taxon>Pseudomonadati</taxon>
        <taxon>Pseudomonadota</taxon>
        <taxon>Alphaproteobacteria</taxon>
        <taxon>Acetobacterales</taxon>
        <taxon>Acetobacteraceae</taxon>
        <taxon>Limobrevibacterium</taxon>
    </lineage>
</organism>
<dbReference type="InterPro" id="IPR036388">
    <property type="entry name" value="WH-like_DNA-bd_sf"/>
</dbReference>
<dbReference type="Gene3D" id="1.10.10.10">
    <property type="entry name" value="Winged helix-like DNA-binding domain superfamily/Winged helix DNA-binding domain"/>
    <property type="match status" value="1"/>
</dbReference>
<reference evidence="7" key="2">
    <citation type="submission" date="2022-10" db="EMBL/GenBank/DDBJ databases">
        <authorList>
            <person name="Trinh H.N."/>
        </authorList>
    </citation>
    <scope>NUCLEOTIDE SEQUENCE</scope>
    <source>
        <strain evidence="7">RN2-1</strain>
    </source>
</reference>
<dbReference type="PANTHER" id="PTHR43712:SF2">
    <property type="entry name" value="O-METHYLTRANSFERASE CICE"/>
    <property type="match status" value="1"/>
</dbReference>
<dbReference type="InterPro" id="IPR016461">
    <property type="entry name" value="COMT-like"/>
</dbReference>
<dbReference type="PIRSF" id="PIRSF005739">
    <property type="entry name" value="O-mtase"/>
    <property type="match status" value="1"/>
</dbReference>
<feature type="domain" description="O-methyltransferase C-terminal" evidence="5">
    <location>
        <begin position="115"/>
        <end position="324"/>
    </location>
</feature>
<keyword evidence="8" id="KW-1185">Reference proteome</keyword>
<keyword evidence="1" id="KW-0489">Methyltransferase</keyword>
<protein>
    <submittedName>
        <fullName evidence="7">Acetylserotonin O-methyltransferase</fullName>
    </submittedName>
</protein>
<comment type="caution">
    <text evidence="7">The sequence shown here is derived from an EMBL/GenBank/DDBJ whole genome shotgun (WGS) entry which is preliminary data.</text>
</comment>
<evidence type="ECO:0000256" key="1">
    <source>
        <dbReference type="ARBA" id="ARBA00022603"/>
    </source>
</evidence>
<evidence type="ECO:0000259" key="5">
    <source>
        <dbReference type="Pfam" id="PF00891"/>
    </source>
</evidence>
<dbReference type="PROSITE" id="PS51683">
    <property type="entry name" value="SAM_OMT_II"/>
    <property type="match status" value="1"/>
</dbReference>
<dbReference type="SUPFAM" id="SSF53335">
    <property type="entry name" value="S-adenosyl-L-methionine-dependent methyltransferases"/>
    <property type="match status" value="1"/>
</dbReference>
<evidence type="ECO:0000256" key="2">
    <source>
        <dbReference type="ARBA" id="ARBA00022679"/>
    </source>
</evidence>
<dbReference type="Gene3D" id="3.40.50.150">
    <property type="entry name" value="Vaccinia Virus protein VP39"/>
    <property type="match status" value="1"/>
</dbReference>
<dbReference type="InterPro" id="IPR036390">
    <property type="entry name" value="WH_DNA-bd_sf"/>
</dbReference>
<reference evidence="7" key="1">
    <citation type="submission" date="2022-09" db="EMBL/GenBank/DDBJ databases">
        <title>Rhodovastum sp. nov. RN2-1 isolated from soil in Seongnam, South Korea.</title>
        <authorList>
            <person name="Le N.T."/>
        </authorList>
    </citation>
    <scope>NUCLEOTIDE SEQUENCE</scope>
    <source>
        <strain evidence="7">RN2-1</strain>
    </source>
</reference>
<dbReference type="SUPFAM" id="SSF46785">
    <property type="entry name" value="Winged helix' DNA-binding domain"/>
    <property type="match status" value="1"/>
</dbReference>
<proteinExistence type="predicted"/>
<dbReference type="CDD" id="cd02440">
    <property type="entry name" value="AdoMet_MTases"/>
    <property type="match status" value="1"/>
</dbReference>
<evidence type="ECO:0000256" key="4">
    <source>
        <dbReference type="PIRSR" id="PIRSR005739-1"/>
    </source>
</evidence>
<dbReference type="InterPro" id="IPR012967">
    <property type="entry name" value="COMT_dimerisation"/>
</dbReference>
<dbReference type="Pfam" id="PF00891">
    <property type="entry name" value="Methyltransf_2"/>
    <property type="match status" value="1"/>
</dbReference>
<dbReference type="Proteomes" id="UP001165679">
    <property type="component" value="Unassembled WGS sequence"/>
</dbReference>
<gene>
    <name evidence="7" type="ORF">OL599_19605</name>
</gene>
<keyword evidence="3" id="KW-0949">S-adenosyl-L-methionine</keyword>
<dbReference type="GO" id="GO:0008171">
    <property type="term" value="F:O-methyltransferase activity"/>
    <property type="evidence" value="ECO:0007669"/>
    <property type="project" value="InterPro"/>
</dbReference>
<name>A0AA42CH28_9PROT</name>
<feature type="active site" description="Proton acceptor" evidence="4">
    <location>
        <position position="251"/>
    </location>
</feature>